<evidence type="ECO:0000259" key="13">
    <source>
        <dbReference type="Pfam" id="PF02705"/>
    </source>
</evidence>
<comment type="function">
    <text evidence="12">Transport of potassium into the cell. Likely operates as a K(+):H(+) symporter.</text>
</comment>
<accession>A0A2S6GF72</accession>
<evidence type="ECO:0000256" key="3">
    <source>
        <dbReference type="ARBA" id="ARBA00022448"/>
    </source>
</evidence>
<protein>
    <recommendedName>
        <fullName evidence="12">Probable potassium transport system protein Kup</fullName>
    </recommendedName>
</protein>
<keyword evidence="8 12" id="KW-0630">Potassium</keyword>
<feature type="transmembrane region" description="Helical" evidence="12">
    <location>
        <begin position="105"/>
        <end position="123"/>
    </location>
</feature>
<comment type="caution">
    <text evidence="15">The sequence shown here is derived from an EMBL/GenBank/DDBJ whole genome shotgun (WGS) entry which is preliminary data.</text>
</comment>
<gene>
    <name evidence="12" type="primary">kup</name>
    <name evidence="15" type="ORF">B0F88_13020</name>
</gene>
<evidence type="ECO:0000256" key="2">
    <source>
        <dbReference type="ARBA" id="ARBA00007019"/>
    </source>
</evidence>
<keyword evidence="10 12" id="KW-0406">Ion transport</keyword>
<evidence type="ECO:0000256" key="9">
    <source>
        <dbReference type="ARBA" id="ARBA00022989"/>
    </source>
</evidence>
<feature type="transmembrane region" description="Helical" evidence="12">
    <location>
        <begin position="341"/>
        <end position="361"/>
    </location>
</feature>
<feature type="transmembrane region" description="Helical" evidence="12">
    <location>
        <begin position="291"/>
        <end position="320"/>
    </location>
</feature>
<keyword evidence="4 12" id="KW-1003">Cell membrane</keyword>
<evidence type="ECO:0000259" key="14">
    <source>
        <dbReference type="Pfam" id="PF22776"/>
    </source>
</evidence>
<dbReference type="EMBL" id="PTIY01000030">
    <property type="protein sequence ID" value="PPK63877.1"/>
    <property type="molecule type" value="Genomic_DNA"/>
</dbReference>
<reference evidence="15 16" key="1">
    <citation type="submission" date="2018-02" db="EMBL/GenBank/DDBJ databases">
        <title>Subsurface microbial communities from deep shales in Ohio and West Virginia, USA.</title>
        <authorList>
            <person name="Wrighton K."/>
        </authorList>
    </citation>
    <scope>NUCLEOTIDE SEQUENCE [LARGE SCALE GENOMIC DNA]</scope>
    <source>
        <strain evidence="15 16">OWC-G53F</strain>
    </source>
</reference>
<keyword evidence="11 12" id="KW-0472">Membrane</keyword>
<proteinExistence type="inferred from homology"/>
<keyword evidence="7 12" id="KW-0769">Symport</keyword>
<dbReference type="GO" id="GO:0005886">
    <property type="term" value="C:plasma membrane"/>
    <property type="evidence" value="ECO:0007669"/>
    <property type="project" value="UniProtKB-SubCell"/>
</dbReference>
<dbReference type="Pfam" id="PF02705">
    <property type="entry name" value="K_trans"/>
    <property type="match status" value="1"/>
</dbReference>
<organism evidence="15 16">
    <name type="scientific">Methylobacter tundripaludum</name>
    <dbReference type="NCBI Taxonomy" id="173365"/>
    <lineage>
        <taxon>Bacteria</taxon>
        <taxon>Pseudomonadati</taxon>
        <taxon>Pseudomonadota</taxon>
        <taxon>Gammaproteobacteria</taxon>
        <taxon>Methylococcales</taxon>
        <taxon>Methylococcaceae</taxon>
        <taxon>Methylobacter</taxon>
    </lineage>
</organism>
<feature type="transmembrane region" description="Helical" evidence="12">
    <location>
        <begin position="367"/>
        <end position="390"/>
    </location>
</feature>
<dbReference type="InterPro" id="IPR003855">
    <property type="entry name" value="K+_transporter"/>
</dbReference>
<comment type="similarity">
    <text evidence="2 12">Belongs to the HAK/KUP transporter (TC 2.A.72) family.</text>
</comment>
<evidence type="ECO:0000256" key="10">
    <source>
        <dbReference type="ARBA" id="ARBA00023065"/>
    </source>
</evidence>
<evidence type="ECO:0000256" key="8">
    <source>
        <dbReference type="ARBA" id="ARBA00022958"/>
    </source>
</evidence>
<name>A0A2S6GF72_9GAMM</name>
<evidence type="ECO:0000256" key="12">
    <source>
        <dbReference type="HAMAP-Rule" id="MF_01522"/>
    </source>
</evidence>
<dbReference type="HAMAP" id="MF_01522">
    <property type="entry name" value="Kup"/>
    <property type="match status" value="1"/>
</dbReference>
<keyword evidence="5 12" id="KW-0633">Potassium transport</keyword>
<dbReference type="PANTHER" id="PTHR30540">
    <property type="entry name" value="OSMOTIC STRESS POTASSIUM TRANSPORTER"/>
    <property type="match status" value="1"/>
</dbReference>
<feature type="transmembrane region" description="Helical" evidence="12">
    <location>
        <begin position="143"/>
        <end position="161"/>
    </location>
</feature>
<evidence type="ECO:0000256" key="7">
    <source>
        <dbReference type="ARBA" id="ARBA00022847"/>
    </source>
</evidence>
<dbReference type="InterPro" id="IPR053951">
    <property type="entry name" value="K_trans_N"/>
</dbReference>
<dbReference type="GO" id="GO:0015293">
    <property type="term" value="F:symporter activity"/>
    <property type="evidence" value="ECO:0007669"/>
    <property type="project" value="UniProtKB-UniRule"/>
</dbReference>
<keyword evidence="9 12" id="KW-1133">Transmembrane helix</keyword>
<feature type="domain" description="K+ potassium transporter C-terminal" evidence="14">
    <location>
        <begin position="479"/>
        <end position="628"/>
    </location>
</feature>
<comment type="subcellular location">
    <subcellularLocation>
        <location evidence="12">Cell membrane</location>
        <topology evidence="12">Multi-pass membrane protein</topology>
    </subcellularLocation>
    <subcellularLocation>
        <location evidence="1">Membrane</location>
        <topology evidence="1">Multi-pass membrane protein</topology>
    </subcellularLocation>
</comment>
<evidence type="ECO:0000256" key="1">
    <source>
        <dbReference type="ARBA" id="ARBA00004141"/>
    </source>
</evidence>
<dbReference type="GO" id="GO:0015079">
    <property type="term" value="F:potassium ion transmembrane transporter activity"/>
    <property type="evidence" value="ECO:0007669"/>
    <property type="project" value="UniProtKB-UniRule"/>
</dbReference>
<comment type="catalytic activity">
    <reaction evidence="12">
        <text>K(+)(in) + H(+)(in) = K(+)(out) + H(+)(out)</text>
        <dbReference type="Rhea" id="RHEA:28490"/>
        <dbReference type="ChEBI" id="CHEBI:15378"/>
        <dbReference type="ChEBI" id="CHEBI:29103"/>
    </reaction>
</comment>
<feature type="transmembrane region" description="Helical" evidence="12">
    <location>
        <begin position="427"/>
        <end position="445"/>
    </location>
</feature>
<dbReference type="PANTHER" id="PTHR30540:SF79">
    <property type="entry name" value="LOW AFFINITY POTASSIUM TRANSPORT SYSTEM PROTEIN KUP"/>
    <property type="match status" value="1"/>
</dbReference>
<sequence length="628" mass="69398">MSISSQSQSRKQVTVLALSAIGVVFGDIGTSPLYAVKEIFGSHLPIDKPHVLGVLSLVFWALTLIVAIKYATFIMRVNNKGEGGIMALMTFALQSANDNPQKTRFIITIGLLGAALFYGDGIITPAISVLSAVEGLQIVAPSLSHYVLPVTIAVLFALFILQAKGTGTVGKLFSPIMCLWFATLGGLGVINISHAPGVLAAVNPYYAIHLLIELGWHGFLIMGAVVLAVTGAEALYADMGHFGLKPIRYAWFGFVFPALLLNYFGQGALLLEHPEAVKNPFYLLAPTWARYPLLILATMASVIASQAVISGAFSVTRQAIQLGYCPRMNISHTSGREVGQVYIPAINWLLMVSVFVVVLSFKSSSALASAYGIAVTGTMIVDTVLVFIVIQELWQWKKSAGVTFLTTFLTVDFLFLSSNSLKIPTGGWLPLVIGCVLFLMMTTWIKGRALLAEYIDERRMLFEELEDRIASHRPVTVKGSAIYLTKSLHGVPQVFLHNFEHNHVLHEQIVVLTIVTKDEPYVDVAHRIKIRSFGKEGNFYRVKLYYGFQQSPDVRQALEQCAQEGLNIDFKLTSFFIGSERLSFRRKSSMPQWRRPLFRFLFHNASSAIEFFKIPVDRVIELGIRIEL</sequence>
<evidence type="ECO:0000256" key="4">
    <source>
        <dbReference type="ARBA" id="ARBA00022475"/>
    </source>
</evidence>
<dbReference type="InterPro" id="IPR023051">
    <property type="entry name" value="Kup"/>
</dbReference>
<evidence type="ECO:0000256" key="5">
    <source>
        <dbReference type="ARBA" id="ARBA00022538"/>
    </source>
</evidence>
<dbReference type="AlphaFoldDB" id="A0A2S6GF72"/>
<keyword evidence="6 12" id="KW-0812">Transmembrane</keyword>
<dbReference type="RefSeq" id="WP_104425476.1">
    <property type="nucleotide sequence ID" value="NZ_PTIY01000030.1"/>
</dbReference>
<evidence type="ECO:0000256" key="6">
    <source>
        <dbReference type="ARBA" id="ARBA00022692"/>
    </source>
</evidence>
<feature type="domain" description="K+ potassium transporter integral membrane" evidence="13">
    <location>
        <begin position="16"/>
        <end position="464"/>
    </location>
</feature>
<feature type="transmembrane region" description="Helical" evidence="12">
    <location>
        <begin position="249"/>
        <end position="271"/>
    </location>
</feature>
<keyword evidence="16" id="KW-1185">Reference proteome</keyword>
<dbReference type="InterPro" id="IPR053952">
    <property type="entry name" value="K_trans_C"/>
</dbReference>
<keyword evidence="3 12" id="KW-0813">Transport</keyword>
<feature type="transmembrane region" description="Helical" evidence="12">
    <location>
        <begin position="402"/>
        <end position="421"/>
    </location>
</feature>
<dbReference type="Proteomes" id="UP000238071">
    <property type="component" value="Unassembled WGS sequence"/>
</dbReference>
<dbReference type="Pfam" id="PF22776">
    <property type="entry name" value="K_trans_C"/>
    <property type="match status" value="1"/>
</dbReference>
<feature type="transmembrane region" description="Helical" evidence="12">
    <location>
        <begin position="50"/>
        <end position="71"/>
    </location>
</feature>
<feature type="transmembrane region" description="Helical" evidence="12">
    <location>
        <begin position="173"/>
        <end position="194"/>
    </location>
</feature>
<evidence type="ECO:0000256" key="11">
    <source>
        <dbReference type="ARBA" id="ARBA00023136"/>
    </source>
</evidence>
<evidence type="ECO:0000313" key="16">
    <source>
        <dbReference type="Proteomes" id="UP000238071"/>
    </source>
</evidence>
<evidence type="ECO:0000313" key="15">
    <source>
        <dbReference type="EMBL" id="PPK63877.1"/>
    </source>
</evidence>
<feature type="transmembrane region" description="Helical" evidence="12">
    <location>
        <begin position="214"/>
        <end position="237"/>
    </location>
</feature>
<dbReference type="OrthoDB" id="9805577at2"/>